<keyword evidence="5" id="KW-0804">Transcription</keyword>
<keyword evidence="3" id="KW-0694">RNA-binding</keyword>
<dbReference type="Gene3D" id="2.40.50.140">
    <property type="entry name" value="Nucleic acid-binding proteins"/>
    <property type="match status" value="1"/>
</dbReference>
<feature type="compositionally biased region" description="Acidic residues" evidence="6">
    <location>
        <begin position="495"/>
        <end position="511"/>
    </location>
</feature>
<evidence type="ECO:0000256" key="3">
    <source>
        <dbReference type="ARBA" id="ARBA00022884"/>
    </source>
</evidence>
<dbReference type="STRING" id="564608.C1MUN8"/>
<dbReference type="KEGG" id="mpp:MICPUCDRAFT_69628"/>
<evidence type="ECO:0000256" key="5">
    <source>
        <dbReference type="ARBA" id="ARBA00023163"/>
    </source>
</evidence>
<dbReference type="InterPro" id="IPR009019">
    <property type="entry name" value="KH_sf_prok-type"/>
</dbReference>
<dbReference type="Pfam" id="PF13184">
    <property type="entry name" value="KH_NusA_1st"/>
    <property type="match status" value="1"/>
</dbReference>
<feature type="compositionally biased region" description="Acidic residues" evidence="6">
    <location>
        <begin position="295"/>
        <end position="306"/>
    </location>
</feature>
<feature type="region of interest" description="Disordered" evidence="6">
    <location>
        <begin position="324"/>
        <end position="381"/>
    </location>
</feature>
<dbReference type="OrthoDB" id="361630at2759"/>
<evidence type="ECO:0000256" key="1">
    <source>
        <dbReference type="ARBA" id="ARBA00022472"/>
    </source>
</evidence>
<feature type="compositionally biased region" description="Basic and acidic residues" evidence="6">
    <location>
        <begin position="334"/>
        <end position="348"/>
    </location>
</feature>
<dbReference type="eggNOG" id="ENOG502SCTP">
    <property type="taxonomic scope" value="Eukaryota"/>
</dbReference>
<gene>
    <name evidence="9" type="ORF">MICPUCDRAFT_69628</name>
</gene>
<dbReference type="InterPro" id="IPR025249">
    <property type="entry name" value="TF_NusA_KH_1st"/>
</dbReference>
<dbReference type="InterPro" id="IPR015946">
    <property type="entry name" value="KH_dom-like_a/b"/>
</dbReference>
<dbReference type="GeneID" id="9684970"/>
<dbReference type="SUPFAM" id="SSF54814">
    <property type="entry name" value="Prokaryotic type KH domain (KH-domain type II)"/>
    <property type="match status" value="1"/>
</dbReference>
<dbReference type="CDD" id="cd02134">
    <property type="entry name" value="KH-II_NusA_rpt1"/>
    <property type="match status" value="1"/>
</dbReference>
<dbReference type="Pfam" id="PF26594">
    <property type="entry name" value="KH_NusA_2nd"/>
    <property type="match status" value="1"/>
</dbReference>
<feature type="region of interest" description="Disordered" evidence="6">
    <location>
        <begin position="488"/>
        <end position="511"/>
    </location>
</feature>
<dbReference type="GO" id="GO:0031564">
    <property type="term" value="P:transcription antitermination"/>
    <property type="evidence" value="ECO:0007669"/>
    <property type="project" value="InterPro"/>
</dbReference>
<dbReference type="GO" id="GO:0003723">
    <property type="term" value="F:RNA binding"/>
    <property type="evidence" value="ECO:0007669"/>
    <property type="project" value="UniProtKB-KW"/>
</dbReference>
<keyword evidence="2" id="KW-0963">Cytoplasm</keyword>
<sequence>MMRKLAYAFTDELSECVAATAANSYRVRTGEMVEATVVSEGRRGEYLLKLDDGAFACLPAEEGIPEKRYGQGDRVSALVLGVEDQTWAADRRAPVVVSTAIAGLLAEVLKKEVPEVATGDVVIRSVARVSGKMSKVAVSRRDGAVGTWDPVLACVGENNSRMLAIRERLGGETCQILTWSDVQEEMVAEALFPAQVVRVDKALEEADEHGGKEFAMDKYVAYVNQFDEAKAIGAGGINVKLAAALCGCFILIERYEPGNAHERRGGGEFRGDGGRGGGGWDDAEEDVDAFKMPYPDDDDDDDDDYLSDLSNLNRRTRSINLESDGLDELGWPTDRADPKTPPPREETAFSRYRTGGDVELDDLGWPDLDPPSAAPRVDPDRGRFDDLIADELIADDDEFGFDFLRDAEGALDRDAEERGVFDDDVAVPRDAADDPANWEEVGPGKVGAVMFGSNLRAGITGACTFMGDPEPTEGAGAADFLDDEFIPNETRTFGDDADEDGELGYDDEDLW</sequence>
<dbReference type="PANTHER" id="PTHR22648">
    <property type="entry name" value="TRANSCRIPTION TERMINATION FACTOR NUSA"/>
    <property type="match status" value="1"/>
</dbReference>
<evidence type="ECO:0000259" key="7">
    <source>
        <dbReference type="Pfam" id="PF13184"/>
    </source>
</evidence>
<dbReference type="AlphaFoldDB" id="C1MUN8"/>
<dbReference type="GO" id="GO:0006353">
    <property type="term" value="P:DNA-templated transcription termination"/>
    <property type="evidence" value="ECO:0007669"/>
    <property type="project" value="UniProtKB-KW"/>
</dbReference>
<evidence type="ECO:0000256" key="4">
    <source>
        <dbReference type="ARBA" id="ARBA00023015"/>
    </source>
</evidence>
<feature type="region of interest" description="Disordered" evidence="6">
    <location>
        <begin position="261"/>
        <end position="309"/>
    </location>
</feature>
<feature type="compositionally biased region" description="Basic and acidic residues" evidence="6">
    <location>
        <begin position="261"/>
        <end position="273"/>
    </location>
</feature>
<reference evidence="9 10" key="1">
    <citation type="journal article" date="2009" name="Science">
        <title>Green evolution and dynamic adaptations revealed by genomes of the marine picoeukaryotes Micromonas.</title>
        <authorList>
            <person name="Worden A.Z."/>
            <person name="Lee J.H."/>
            <person name="Mock T."/>
            <person name="Rouze P."/>
            <person name="Simmons M.P."/>
            <person name="Aerts A.L."/>
            <person name="Allen A.E."/>
            <person name="Cuvelier M.L."/>
            <person name="Derelle E."/>
            <person name="Everett M.V."/>
            <person name="Foulon E."/>
            <person name="Grimwood J."/>
            <person name="Gundlach H."/>
            <person name="Henrissat B."/>
            <person name="Napoli C."/>
            <person name="McDonald S.M."/>
            <person name="Parker M.S."/>
            <person name="Rombauts S."/>
            <person name="Salamov A."/>
            <person name="Von Dassow P."/>
            <person name="Badger J.H."/>
            <person name="Coutinho P.M."/>
            <person name="Demir E."/>
            <person name="Dubchak I."/>
            <person name="Gentemann C."/>
            <person name="Eikrem W."/>
            <person name="Gready J.E."/>
            <person name="John U."/>
            <person name="Lanier W."/>
            <person name="Lindquist E.A."/>
            <person name="Lucas S."/>
            <person name="Mayer K.F."/>
            <person name="Moreau H."/>
            <person name="Not F."/>
            <person name="Otillar R."/>
            <person name="Panaud O."/>
            <person name="Pangilinan J."/>
            <person name="Paulsen I."/>
            <person name="Piegu B."/>
            <person name="Poliakov A."/>
            <person name="Robbens S."/>
            <person name="Schmutz J."/>
            <person name="Toulza E."/>
            <person name="Wyss T."/>
            <person name="Zelensky A."/>
            <person name="Zhou K."/>
            <person name="Armbrust E.V."/>
            <person name="Bhattacharya D."/>
            <person name="Goodenough U.W."/>
            <person name="Van de Peer Y."/>
            <person name="Grigoriev I.V."/>
        </authorList>
    </citation>
    <scope>NUCLEOTIDE SEQUENCE [LARGE SCALE GENOMIC DNA]</scope>
    <source>
        <strain evidence="9 10">CCMP1545</strain>
    </source>
</reference>
<evidence type="ECO:0000313" key="10">
    <source>
        <dbReference type="Proteomes" id="UP000001876"/>
    </source>
</evidence>
<dbReference type="InterPro" id="IPR030842">
    <property type="entry name" value="TF_NusA_bacterial"/>
</dbReference>
<organism evidence="10">
    <name type="scientific">Micromonas pusilla (strain CCMP1545)</name>
    <name type="common">Picoplanktonic green alga</name>
    <dbReference type="NCBI Taxonomy" id="564608"/>
    <lineage>
        <taxon>Eukaryota</taxon>
        <taxon>Viridiplantae</taxon>
        <taxon>Chlorophyta</taxon>
        <taxon>Mamiellophyceae</taxon>
        <taxon>Mamiellales</taxon>
        <taxon>Mamiellaceae</taxon>
        <taxon>Micromonas</taxon>
    </lineage>
</organism>
<accession>C1MUN8</accession>
<dbReference type="Proteomes" id="UP000001876">
    <property type="component" value="Unassembled WGS sequence"/>
</dbReference>
<dbReference type="EMBL" id="GG663740">
    <property type="protein sequence ID" value="EEH56359.1"/>
    <property type="molecule type" value="Genomic_DNA"/>
</dbReference>
<feature type="domain" description="NusA-like second KH" evidence="8">
    <location>
        <begin position="184"/>
        <end position="255"/>
    </location>
</feature>
<dbReference type="PANTHER" id="PTHR22648:SF0">
    <property type="entry name" value="TRANSCRIPTION TERMINATION_ANTITERMINATION PROTEIN NUSA"/>
    <property type="match status" value="1"/>
</dbReference>
<dbReference type="Gene3D" id="3.30.300.20">
    <property type="match status" value="2"/>
</dbReference>
<name>C1MUN8_MICPC</name>
<keyword evidence="1" id="KW-0806">Transcription termination</keyword>
<evidence type="ECO:0000256" key="2">
    <source>
        <dbReference type="ARBA" id="ARBA00022490"/>
    </source>
</evidence>
<evidence type="ECO:0000259" key="8">
    <source>
        <dbReference type="Pfam" id="PF26594"/>
    </source>
</evidence>
<dbReference type="GO" id="GO:0005829">
    <property type="term" value="C:cytosol"/>
    <property type="evidence" value="ECO:0007669"/>
    <property type="project" value="TreeGrafter"/>
</dbReference>
<keyword evidence="4" id="KW-0805">Transcription regulation</keyword>
<protein>
    <submittedName>
        <fullName evidence="9">Predicted protein</fullName>
    </submittedName>
</protein>
<proteinExistence type="predicted"/>
<feature type="domain" description="Transcription factor NusA first KH" evidence="7">
    <location>
        <begin position="104"/>
        <end position="179"/>
    </location>
</feature>
<evidence type="ECO:0000313" key="9">
    <source>
        <dbReference type="EMBL" id="EEH56359.1"/>
    </source>
</evidence>
<dbReference type="InterPro" id="IPR058582">
    <property type="entry name" value="KH_NusA_2nd"/>
</dbReference>
<dbReference type="RefSeq" id="XP_003059227.1">
    <property type="nucleotide sequence ID" value="XM_003059181.1"/>
</dbReference>
<keyword evidence="10" id="KW-1185">Reference proteome</keyword>
<dbReference type="InterPro" id="IPR012340">
    <property type="entry name" value="NA-bd_OB-fold"/>
</dbReference>
<evidence type="ECO:0000256" key="6">
    <source>
        <dbReference type="SAM" id="MobiDB-lite"/>
    </source>
</evidence>